<gene>
    <name evidence="9" type="primary">cobD</name>
    <name evidence="11" type="ORF">FHX46_004867</name>
</gene>
<comment type="caution">
    <text evidence="11">The sequence shown here is derived from an EMBL/GenBank/DDBJ whole genome shotgun (WGS) entry which is preliminary data.</text>
</comment>
<evidence type="ECO:0000313" key="12">
    <source>
        <dbReference type="Proteomes" id="UP000754495"/>
    </source>
</evidence>
<comment type="similarity">
    <text evidence="3 9">Belongs to the CobD/CbiB family.</text>
</comment>
<evidence type="ECO:0000256" key="5">
    <source>
        <dbReference type="ARBA" id="ARBA00022573"/>
    </source>
</evidence>
<reference evidence="11 12" key="1">
    <citation type="submission" date="2020-03" db="EMBL/GenBank/DDBJ databases">
        <title>Sequencing the genomes of 1000 actinobacteria strains.</title>
        <authorList>
            <person name="Klenk H.-P."/>
        </authorList>
    </citation>
    <scope>NUCLEOTIDE SEQUENCE [LARGE SCALE GENOMIC DNA]</scope>
    <source>
        <strain evidence="11 12">DSM 45668</strain>
    </source>
</reference>
<feature type="region of interest" description="Disordered" evidence="10">
    <location>
        <begin position="314"/>
        <end position="344"/>
    </location>
</feature>
<feature type="compositionally biased region" description="Low complexity" evidence="10">
    <location>
        <begin position="333"/>
        <end position="344"/>
    </location>
</feature>
<sequence length="344" mass="35061">MSAARAIGLLLGAVADGVIGEPKRGRPVTTFTRAVRDLGTRLPPHRTAGIVYTGGLAGSAVLAGLLAERSVRGRPALQALGTAVVTWAVLGGAGLAADGTELARDLEEGRLDAARDKLAELDSRQTGGLNVVGLSRAAVESVAQHTADAVVGPLFWGAVAGMPGLLAARTASVLRTVSDPTQPAGRSARRLDDLVNLLPARFAAALTVAGAPVVGGSAAGAWRAWRRDTAAHPSPTTGRMAAAFAGALEIRLGGRTVYPHGVEELPVLGDGRNPDAGHVTRAVELSRVAGWLAGVSSAVLAALAGLRLPGLRLPGLGRRPRAPRLRPRPGSPRPTSASASRPSR</sequence>
<dbReference type="Proteomes" id="UP000754495">
    <property type="component" value="Unassembled WGS sequence"/>
</dbReference>
<evidence type="ECO:0000256" key="4">
    <source>
        <dbReference type="ARBA" id="ARBA00022475"/>
    </source>
</evidence>
<keyword evidence="8 9" id="KW-0472">Membrane</keyword>
<keyword evidence="11" id="KW-0436">Ligase</keyword>
<keyword evidence="5 9" id="KW-0169">Cobalamin biosynthesis</keyword>
<keyword evidence="4 9" id="KW-1003">Cell membrane</keyword>
<evidence type="ECO:0000256" key="6">
    <source>
        <dbReference type="ARBA" id="ARBA00022692"/>
    </source>
</evidence>
<evidence type="ECO:0000256" key="2">
    <source>
        <dbReference type="ARBA" id="ARBA00004953"/>
    </source>
</evidence>
<dbReference type="InterPro" id="IPR004485">
    <property type="entry name" value="Cobalamin_biosynth_CobD/CbiB"/>
</dbReference>
<evidence type="ECO:0000256" key="1">
    <source>
        <dbReference type="ARBA" id="ARBA00004651"/>
    </source>
</evidence>
<evidence type="ECO:0000256" key="3">
    <source>
        <dbReference type="ARBA" id="ARBA00006263"/>
    </source>
</evidence>
<dbReference type="PANTHER" id="PTHR34308">
    <property type="entry name" value="COBALAMIN BIOSYNTHESIS PROTEIN CBIB"/>
    <property type="match status" value="1"/>
</dbReference>
<dbReference type="Pfam" id="PF03186">
    <property type="entry name" value="CobD_Cbib"/>
    <property type="match status" value="1"/>
</dbReference>
<name>A0ABX0SZE4_9PSEU</name>
<feature type="compositionally biased region" description="Basic residues" evidence="10">
    <location>
        <begin position="318"/>
        <end position="327"/>
    </location>
</feature>
<comment type="subcellular location">
    <subcellularLocation>
        <location evidence="1 9">Cell membrane</location>
        <topology evidence="1 9">Multi-pass membrane protein</topology>
    </subcellularLocation>
</comment>
<accession>A0ABX0SZE4</accession>
<comment type="function">
    <text evidence="9">Converts cobyric acid to cobinamide by the addition of aminopropanol on the F carboxylic group.</text>
</comment>
<evidence type="ECO:0000256" key="10">
    <source>
        <dbReference type="SAM" id="MobiDB-lite"/>
    </source>
</evidence>
<protein>
    <recommendedName>
        <fullName evidence="9">Cobalamin biosynthesis protein CobD</fullName>
    </recommendedName>
</protein>
<keyword evidence="12" id="KW-1185">Reference proteome</keyword>
<dbReference type="GO" id="GO:0043757">
    <property type="term" value="F:adenosylcobinamide-phosphate synthase activity"/>
    <property type="evidence" value="ECO:0007669"/>
    <property type="project" value="UniProtKB-EC"/>
</dbReference>
<evidence type="ECO:0000256" key="8">
    <source>
        <dbReference type="ARBA" id="ARBA00023136"/>
    </source>
</evidence>
<proteinExistence type="inferred from homology"/>
<dbReference type="PANTHER" id="PTHR34308:SF1">
    <property type="entry name" value="COBALAMIN BIOSYNTHESIS PROTEIN CBIB"/>
    <property type="match status" value="1"/>
</dbReference>
<keyword evidence="7 9" id="KW-1133">Transmembrane helix</keyword>
<comment type="pathway">
    <text evidence="2 9">Cofactor biosynthesis; adenosylcobalamin biosynthesis.</text>
</comment>
<organism evidence="11 12">
    <name type="scientific">Amycolatopsis viridis</name>
    <dbReference type="NCBI Taxonomy" id="185678"/>
    <lineage>
        <taxon>Bacteria</taxon>
        <taxon>Bacillati</taxon>
        <taxon>Actinomycetota</taxon>
        <taxon>Actinomycetes</taxon>
        <taxon>Pseudonocardiales</taxon>
        <taxon>Pseudonocardiaceae</taxon>
        <taxon>Amycolatopsis</taxon>
    </lineage>
</organism>
<evidence type="ECO:0000256" key="7">
    <source>
        <dbReference type="ARBA" id="ARBA00022989"/>
    </source>
</evidence>
<keyword evidence="6 9" id="KW-0812">Transmembrane</keyword>
<dbReference type="HAMAP" id="MF_00024">
    <property type="entry name" value="CobD_CbiB"/>
    <property type="match status" value="1"/>
</dbReference>
<evidence type="ECO:0000256" key="9">
    <source>
        <dbReference type="HAMAP-Rule" id="MF_00024"/>
    </source>
</evidence>
<evidence type="ECO:0000313" key="11">
    <source>
        <dbReference type="EMBL" id="NIH82337.1"/>
    </source>
</evidence>
<dbReference type="EMBL" id="JAANOU010000001">
    <property type="protein sequence ID" value="NIH82337.1"/>
    <property type="molecule type" value="Genomic_DNA"/>
</dbReference>